<accession>A0A6C0JR96</accession>
<protein>
    <submittedName>
        <fullName evidence="2">Uncharacterized protein</fullName>
    </submittedName>
</protein>
<sequence>MQEEDLNQKITYHVYKTEMDKICKSTKELKTSLLKKAKVCRIMSILVSYPIKILLGSAASGGIIEIINSSSTNIAESNTIAISNSTQIGLQECTTTFLWIVIARTVLEVLSLILVVTQDFFQFETQIEKYYAAAAAIDTFYKTVKYQSYHIKGTEGDRLDTLLEYKKLYEDIINNNQIIQTVEKIETPSPADENVDEDDIEMGDVQSEDTHLTQTRSSNNTSPRRGSLETAQAKRVTNTANSSRMMYLQTMLDRMPQ</sequence>
<organism evidence="2">
    <name type="scientific">viral metagenome</name>
    <dbReference type="NCBI Taxonomy" id="1070528"/>
    <lineage>
        <taxon>unclassified sequences</taxon>
        <taxon>metagenomes</taxon>
        <taxon>organismal metagenomes</taxon>
    </lineage>
</organism>
<dbReference type="AlphaFoldDB" id="A0A6C0JR96"/>
<reference evidence="2" key="1">
    <citation type="journal article" date="2020" name="Nature">
        <title>Giant virus diversity and host interactions through global metagenomics.</title>
        <authorList>
            <person name="Schulz F."/>
            <person name="Roux S."/>
            <person name="Paez-Espino D."/>
            <person name="Jungbluth S."/>
            <person name="Walsh D.A."/>
            <person name="Denef V.J."/>
            <person name="McMahon K.D."/>
            <person name="Konstantinidis K.T."/>
            <person name="Eloe-Fadrosh E.A."/>
            <person name="Kyrpides N.C."/>
            <person name="Woyke T."/>
        </authorList>
    </citation>
    <scope>NUCLEOTIDE SEQUENCE</scope>
    <source>
        <strain evidence="2">GVMAG-S-1062768-28</strain>
    </source>
</reference>
<proteinExistence type="predicted"/>
<feature type="compositionally biased region" description="Polar residues" evidence="1">
    <location>
        <begin position="212"/>
        <end position="224"/>
    </location>
</feature>
<evidence type="ECO:0000256" key="1">
    <source>
        <dbReference type="SAM" id="MobiDB-lite"/>
    </source>
</evidence>
<dbReference type="EMBL" id="MN740695">
    <property type="protein sequence ID" value="QHU08292.1"/>
    <property type="molecule type" value="Genomic_DNA"/>
</dbReference>
<feature type="region of interest" description="Disordered" evidence="1">
    <location>
        <begin position="205"/>
        <end position="242"/>
    </location>
</feature>
<name>A0A6C0JR96_9ZZZZ</name>
<evidence type="ECO:0000313" key="2">
    <source>
        <dbReference type="EMBL" id="QHU08292.1"/>
    </source>
</evidence>